<evidence type="ECO:0000313" key="9">
    <source>
        <dbReference type="EMBL" id="SKA66761.1"/>
    </source>
</evidence>
<dbReference type="STRING" id="1121442.SAMN02745702_00667"/>
<keyword evidence="3 7" id="KW-0288">FMN</keyword>
<feature type="binding site" evidence="7">
    <location>
        <position position="48"/>
    </location>
    <ligand>
        <name>FMN</name>
        <dbReference type="ChEBI" id="CHEBI:58210"/>
    </ligand>
</feature>
<dbReference type="Proteomes" id="UP000189733">
    <property type="component" value="Unassembled WGS sequence"/>
</dbReference>
<dbReference type="Gene3D" id="3.40.50.1950">
    <property type="entry name" value="Flavin prenyltransferase-like"/>
    <property type="match status" value="1"/>
</dbReference>
<dbReference type="PANTHER" id="PTHR43374:SF1">
    <property type="entry name" value="FLAVIN PRENYLTRANSFERASE PAD1, MITOCHONDRIAL"/>
    <property type="match status" value="1"/>
</dbReference>
<name>A0A1T4VQJ2_9BACT</name>
<dbReference type="EMBL" id="FUYA01000002">
    <property type="protein sequence ID" value="SKA66761.1"/>
    <property type="molecule type" value="Genomic_DNA"/>
</dbReference>
<proteinExistence type="inferred from homology"/>
<dbReference type="GO" id="GO:0106141">
    <property type="term" value="F:flavin prenyltransferase activity"/>
    <property type="evidence" value="ECO:0007669"/>
    <property type="project" value="UniProtKB-EC"/>
</dbReference>
<evidence type="ECO:0000256" key="2">
    <source>
        <dbReference type="ARBA" id="ARBA00022630"/>
    </source>
</evidence>
<dbReference type="HAMAP" id="MF_01984">
    <property type="entry name" value="ubiX_pad"/>
    <property type="match status" value="1"/>
</dbReference>
<accession>A0A1T4VQJ2</accession>
<comment type="caution">
    <text evidence="7">Lacks conserved residue(s) required for the propagation of feature annotation.</text>
</comment>
<evidence type="ECO:0000256" key="5">
    <source>
        <dbReference type="ARBA" id="ARBA00050612"/>
    </source>
</evidence>
<evidence type="ECO:0000256" key="7">
    <source>
        <dbReference type="HAMAP-Rule" id="MF_01984"/>
    </source>
</evidence>
<dbReference type="PANTHER" id="PTHR43374">
    <property type="entry name" value="FLAVIN PRENYLTRANSFERASE"/>
    <property type="match status" value="1"/>
</dbReference>
<dbReference type="NCBIfam" id="NF004685">
    <property type="entry name" value="PRK06029.1"/>
    <property type="match status" value="1"/>
</dbReference>
<dbReference type="SUPFAM" id="SSF52507">
    <property type="entry name" value="Homo-oligomeric flavin-containing Cys decarboxylases, HFCD"/>
    <property type="match status" value="1"/>
</dbReference>
<dbReference type="GO" id="GO:0016831">
    <property type="term" value="F:carboxy-lyase activity"/>
    <property type="evidence" value="ECO:0007669"/>
    <property type="project" value="TreeGrafter"/>
</dbReference>
<dbReference type="Pfam" id="PF02441">
    <property type="entry name" value="Flavoprotein"/>
    <property type="match status" value="1"/>
</dbReference>
<dbReference type="FunFam" id="3.40.50.1950:FF:000001">
    <property type="entry name" value="Flavin prenyltransferase UbiX"/>
    <property type="match status" value="1"/>
</dbReference>
<feature type="binding site" evidence="7">
    <location>
        <position position="180"/>
    </location>
    <ligand>
        <name>dimethylallyl phosphate</name>
        <dbReference type="ChEBI" id="CHEBI:88052"/>
    </ligand>
</feature>
<comment type="catalytic activity">
    <reaction evidence="5 7">
        <text>dimethylallyl phosphate + FMNH2 = prenylated FMNH2 + phosphate</text>
        <dbReference type="Rhea" id="RHEA:37743"/>
        <dbReference type="ChEBI" id="CHEBI:43474"/>
        <dbReference type="ChEBI" id="CHEBI:57618"/>
        <dbReference type="ChEBI" id="CHEBI:87467"/>
        <dbReference type="ChEBI" id="CHEBI:88052"/>
        <dbReference type="EC" id="2.5.1.129"/>
    </reaction>
</comment>
<comment type="similarity">
    <text evidence="6 7">Belongs to the UbiX/PAD1 family.</text>
</comment>
<sequence>MTAQKKSTGVARRRIVLAVTGASGSPYAVTLARALGENPEIELHCIVSDAAKYVLHEELGEDVESITQYADAVYTQRDIGAGPASGSWRHDGMIVCPCSMASLAAIATGLASNLIHRAADVTLKERRRLVLVPRETPFNRIHLENMLRVEQAGAVIMPPCPAFYLKARTIQDLLNHFCGRVLDMMDIEHELSGRWNTPTEEEPPL</sequence>
<protein>
    <recommendedName>
        <fullName evidence="7">Flavin prenyltransferase UbiX</fullName>
        <ecNumber evidence="7">2.5.1.129</ecNumber>
    </recommendedName>
</protein>
<feature type="domain" description="Flavoprotein" evidence="8">
    <location>
        <begin position="14"/>
        <end position="184"/>
    </location>
</feature>
<keyword evidence="1 7" id="KW-0637">Prenyltransferase</keyword>
<evidence type="ECO:0000313" key="10">
    <source>
        <dbReference type="Proteomes" id="UP000189733"/>
    </source>
</evidence>
<feature type="binding site" evidence="7">
    <location>
        <begin position="21"/>
        <end position="23"/>
    </location>
    <ligand>
        <name>FMN</name>
        <dbReference type="ChEBI" id="CHEBI:58210"/>
    </ligand>
</feature>
<evidence type="ECO:0000256" key="6">
    <source>
        <dbReference type="ARBA" id="ARBA00060793"/>
    </source>
</evidence>
<dbReference type="AlphaFoldDB" id="A0A1T4VQJ2"/>
<evidence type="ECO:0000256" key="3">
    <source>
        <dbReference type="ARBA" id="ARBA00022643"/>
    </source>
</evidence>
<feature type="binding site" evidence="7">
    <location>
        <position position="164"/>
    </location>
    <ligand>
        <name>dimethylallyl phosphate</name>
        <dbReference type="ChEBI" id="CHEBI:88052"/>
    </ligand>
</feature>
<dbReference type="RefSeq" id="WP_078683981.1">
    <property type="nucleotide sequence ID" value="NZ_FUYA01000002.1"/>
</dbReference>
<dbReference type="OrthoDB" id="9781577at2"/>
<dbReference type="InterPro" id="IPR004507">
    <property type="entry name" value="UbiX-like"/>
</dbReference>
<evidence type="ECO:0000259" key="8">
    <source>
        <dbReference type="Pfam" id="PF02441"/>
    </source>
</evidence>
<feature type="binding site" evidence="7">
    <location>
        <position position="134"/>
    </location>
    <ligand>
        <name>FMN</name>
        <dbReference type="ChEBI" id="CHEBI:58210"/>
    </ligand>
</feature>
<dbReference type="EC" id="2.5.1.129" evidence="7"/>
<keyword evidence="2 7" id="KW-0285">Flavoprotein</keyword>
<evidence type="ECO:0000256" key="1">
    <source>
        <dbReference type="ARBA" id="ARBA00022602"/>
    </source>
</evidence>
<reference evidence="9 10" key="1">
    <citation type="submission" date="2017-02" db="EMBL/GenBank/DDBJ databases">
        <authorList>
            <person name="Peterson S.W."/>
        </authorList>
    </citation>
    <scope>NUCLEOTIDE SEQUENCE [LARGE SCALE GENOMIC DNA]</scope>
    <source>
        <strain evidence="9 10">DSM 18034</strain>
    </source>
</reference>
<dbReference type="InterPro" id="IPR003382">
    <property type="entry name" value="Flavoprotein"/>
</dbReference>
<feature type="binding site" evidence="7">
    <location>
        <begin position="99"/>
        <end position="102"/>
    </location>
    <ligand>
        <name>FMN</name>
        <dbReference type="ChEBI" id="CHEBI:58210"/>
    </ligand>
</feature>
<keyword evidence="10" id="KW-1185">Reference proteome</keyword>
<evidence type="ECO:0000256" key="4">
    <source>
        <dbReference type="ARBA" id="ARBA00022679"/>
    </source>
</evidence>
<organism evidence="9 10">
    <name type="scientific">Desulfobaculum bizertense DSM 18034</name>
    <dbReference type="NCBI Taxonomy" id="1121442"/>
    <lineage>
        <taxon>Bacteria</taxon>
        <taxon>Pseudomonadati</taxon>
        <taxon>Thermodesulfobacteriota</taxon>
        <taxon>Desulfovibrionia</taxon>
        <taxon>Desulfovibrionales</taxon>
        <taxon>Desulfovibrionaceae</taxon>
        <taxon>Desulfobaculum</taxon>
    </lineage>
</organism>
<gene>
    <name evidence="7" type="primary">ubiX</name>
    <name evidence="9" type="ORF">SAMN02745702_00667</name>
</gene>
<keyword evidence="4 7" id="KW-0808">Transferase</keyword>
<dbReference type="InterPro" id="IPR036551">
    <property type="entry name" value="Flavin_trans-like"/>
</dbReference>
<dbReference type="NCBIfam" id="TIGR00421">
    <property type="entry name" value="ubiX_pad"/>
    <property type="match status" value="1"/>
</dbReference>
<comment type="function">
    <text evidence="7">Flavin prenyltransferase that catalyzes the synthesis of the prenylated FMN cofactor (prenyl-FMN) for 4-hydroxy-3-polyprenylbenzoic acid decarboxylase UbiD. The prenyltransferase is metal-independent and links a dimethylallyl moiety from dimethylallyl monophosphate (DMAP) to the flavin N5 and C6 atoms of FMN.</text>
</comment>